<dbReference type="Proteomes" id="UP000238801">
    <property type="component" value="Unassembled WGS sequence"/>
</dbReference>
<dbReference type="PANTHER" id="PTHR43257:SF2">
    <property type="entry name" value="PYRUVATE DEHYDROGENASE E1 COMPONENT SUBUNIT BETA"/>
    <property type="match status" value="1"/>
</dbReference>
<dbReference type="OrthoDB" id="9780894at2"/>
<proteinExistence type="predicted"/>
<comment type="cofactor">
    <cofactor evidence="1">
        <name>thiamine diphosphate</name>
        <dbReference type="ChEBI" id="CHEBI:58937"/>
    </cofactor>
</comment>
<evidence type="ECO:0000313" key="5">
    <source>
        <dbReference type="EMBL" id="PRY95716.1"/>
    </source>
</evidence>
<reference evidence="5 6" key="1">
    <citation type="submission" date="2018-03" db="EMBL/GenBank/DDBJ databases">
        <title>Genomic Encyclopedia of Archaeal and Bacterial Type Strains, Phase II (KMG-II): from individual species to whole genera.</title>
        <authorList>
            <person name="Goeker M."/>
        </authorList>
    </citation>
    <scope>NUCLEOTIDE SEQUENCE [LARGE SCALE GENOMIC DNA]</scope>
    <source>
        <strain evidence="5 6">DSM 29318</strain>
    </source>
</reference>
<protein>
    <submittedName>
        <fullName evidence="5">Pyruvate dehydrogenase E1 component beta subunit</fullName>
    </submittedName>
</protein>
<keyword evidence="5" id="KW-0670">Pyruvate</keyword>
<dbReference type="FunFam" id="3.40.50.920:FF:000001">
    <property type="entry name" value="Pyruvate dehydrogenase E1 beta subunit"/>
    <property type="match status" value="1"/>
</dbReference>
<dbReference type="InterPro" id="IPR005475">
    <property type="entry name" value="Transketolase-like_Pyr-bd"/>
</dbReference>
<keyword evidence="3" id="KW-0786">Thiamine pyrophosphate</keyword>
<dbReference type="AlphaFoldDB" id="A0A2T0X9W1"/>
<feature type="domain" description="Transketolase-like pyrimidine-binding" evidence="4">
    <location>
        <begin position="3"/>
        <end position="175"/>
    </location>
</feature>
<dbReference type="EMBL" id="PVTT01000001">
    <property type="protein sequence ID" value="PRY95716.1"/>
    <property type="molecule type" value="Genomic_DNA"/>
</dbReference>
<keyword evidence="2" id="KW-0560">Oxidoreductase</keyword>
<accession>A0A2T0X9W1</accession>
<evidence type="ECO:0000259" key="4">
    <source>
        <dbReference type="SMART" id="SM00861"/>
    </source>
</evidence>
<dbReference type="GO" id="GO:0016491">
    <property type="term" value="F:oxidoreductase activity"/>
    <property type="evidence" value="ECO:0007669"/>
    <property type="project" value="UniProtKB-KW"/>
</dbReference>
<dbReference type="Pfam" id="PF02780">
    <property type="entry name" value="Transketolase_C"/>
    <property type="match status" value="1"/>
</dbReference>
<evidence type="ECO:0000313" key="6">
    <source>
        <dbReference type="Proteomes" id="UP000238801"/>
    </source>
</evidence>
<evidence type="ECO:0000256" key="2">
    <source>
        <dbReference type="ARBA" id="ARBA00023002"/>
    </source>
</evidence>
<dbReference type="SMART" id="SM00861">
    <property type="entry name" value="Transket_pyr"/>
    <property type="match status" value="1"/>
</dbReference>
<dbReference type="RefSeq" id="WP_106160062.1">
    <property type="nucleotide sequence ID" value="NZ_PVTT01000001.1"/>
</dbReference>
<dbReference type="SUPFAM" id="SSF52518">
    <property type="entry name" value="Thiamin diphosphate-binding fold (THDP-binding)"/>
    <property type="match status" value="1"/>
</dbReference>
<evidence type="ECO:0000256" key="3">
    <source>
        <dbReference type="ARBA" id="ARBA00023052"/>
    </source>
</evidence>
<dbReference type="Gene3D" id="3.40.50.920">
    <property type="match status" value="1"/>
</dbReference>
<keyword evidence="6" id="KW-1185">Reference proteome</keyword>
<evidence type="ECO:0000256" key="1">
    <source>
        <dbReference type="ARBA" id="ARBA00001964"/>
    </source>
</evidence>
<dbReference type="Gene3D" id="3.40.50.970">
    <property type="match status" value="1"/>
</dbReference>
<dbReference type="PANTHER" id="PTHR43257">
    <property type="entry name" value="PYRUVATE DEHYDROGENASE E1 COMPONENT BETA SUBUNIT"/>
    <property type="match status" value="1"/>
</dbReference>
<organism evidence="5 6">
    <name type="scientific">Hasllibacter halocynthiae</name>
    <dbReference type="NCBI Taxonomy" id="595589"/>
    <lineage>
        <taxon>Bacteria</taxon>
        <taxon>Pseudomonadati</taxon>
        <taxon>Pseudomonadota</taxon>
        <taxon>Alphaproteobacteria</taxon>
        <taxon>Rhodobacterales</taxon>
        <taxon>Roseobacteraceae</taxon>
        <taxon>Hasllibacter</taxon>
    </lineage>
</organism>
<dbReference type="SUPFAM" id="SSF52922">
    <property type="entry name" value="TK C-terminal domain-like"/>
    <property type="match status" value="1"/>
</dbReference>
<sequence>MRMTFQQAVVAAIEDEMEADAGVFVMGQDIGRFGGPLRSNAGLFERFGAERVIDMPMSEGTMAGLAVGAALQGKRPVLDLMFGEFLALVMQQFLDAGAMHYYSGGAARVPFVLRVKYGIGPFHGHAYDHHSWLMGVPGVKIAAPSTPQDAYDTMRAAVRDDNPVLFLEHMALYHAGRAEVERRAPPLPLGPAVRAREGADVTVVASALMTKRALKAAETLDAEGIEAEVIDLRTIAPWDEEAVLASVHRTGRVLLLSEAISTGASINDVAATIAEKAFDALEAPVARLAPPPIPTPFARELERAYLPDETRIAAAARALARWTA</sequence>
<comment type="caution">
    <text evidence="5">The sequence shown here is derived from an EMBL/GenBank/DDBJ whole genome shotgun (WGS) entry which is preliminary data.</text>
</comment>
<dbReference type="Pfam" id="PF02779">
    <property type="entry name" value="Transket_pyr"/>
    <property type="match status" value="1"/>
</dbReference>
<dbReference type="InterPro" id="IPR009014">
    <property type="entry name" value="Transketo_C/PFOR_II"/>
</dbReference>
<dbReference type="InterPro" id="IPR029061">
    <property type="entry name" value="THDP-binding"/>
</dbReference>
<name>A0A2T0X9W1_9RHOB</name>
<dbReference type="InterPro" id="IPR033248">
    <property type="entry name" value="Transketolase_C"/>
</dbReference>
<gene>
    <name evidence="5" type="ORF">BCF33_1341</name>
</gene>